<evidence type="ECO:0000313" key="5">
    <source>
        <dbReference type="EMBL" id="GMF46022.1"/>
    </source>
</evidence>
<dbReference type="AlphaFoldDB" id="A0A9W6XVD0"/>
<evidence type="ECO:0000256" key="1">
    <source>
        <dbReference type="ARBA" id="ARBA00005446"/>
    </source>
</evidence>
<dbReference type="PROSITE" id="PS51194">
    <property type="entry name" value="HELICASE_CTER"/>
    <property type="match status" value="1"/>
</dbReference>
<dbReference type="GO" id="GO:0005634">
    <property type="term" value="C:nucleus"/>
    <property type="evidence" value="ECO:0007669"/>
    <property type="project" value="TreeGrafter"/>
</dbReference>
<evidence type="ECO:0000256" key="3">
    <source>
        <dbReference type="ARBA" id="ARBA00034808"/>
    </source>
</evidence>
<gene>
    <name evidence="5" type="ORF">Pfra01_001676500</name>
</gene>
<comment type="catalytic activity">
    <reaction evidence="2">
        <text>Couples ATP hydrolysis with the unwinding of duplex DNA by translocating in the 3'-5' direction.</text>
        <dbReference type="EC" id="5.6.2.4"/>
    </reaction>
</comment>
<comment type="caution">
    <text evidence="5">The sequence shown here is derived from an EMBL/GenBank/DDBJ whole genome shotgun (WGS) entry which is preliminary data.</text>
</comment>
<comment type="similarity">
    <text evidence="1">Belongs to the helicase family. RecQ subfamily.</text>
</comment>
<protein>
    <recommendedName>
        <fullName evidence="3">DNA 3'-5' helicase</fullName>
        <ecNumber evidence="3">5.6.2.4</ecNumber>
    </recommendedName>
</protein>
<keyword evidence="6" id="KW-1185">Reference proteome</keyword>
<dbReference type="OrthoDB" id="2448695at2759"/>
<dbReference type="InterPro" id="IPR027417">
    <property type="entry name" value="P-loop_NTPase"/>
</dbReference>
<name>A0A9W6XVD0_9STRA</name>
<dbReference type="GO" id="GO:0005694">
    <property type="term" value="C:chromosome"/>
    <property type="evidence" value="ECO:0007669"/>
    <property type="project" value="TreeGrafter"/>
</dbReference>
<evidence type="ECO:0000313" key="6">
    <source>
        <dbReference type="Proteomes" id="UP001165121"/>
    </source>
</evidence>
<dbReference type="PANTHER" id="PTHR13710:SF145">
    <property type="entry name" value="ATP-DEPENDENT DNA HELICASE"/>
    <property type="match status" value="1"/>
</dbReference>
<dbReference type="Proteomes" id="UP001165121">
    <property type="component" value="Unassembled WGS sequence"/>
</dbReference>
<dbReference type="GO" id="GO:0043138">
    <property type="term" value="F:3'-5' DNA helicase activity"/>
    <property type="evidence" value="ECO:0007669"/>
    <property type="project" value="UniProtKB-EC"/>
</dbReference>
<dbReference type="EC" id="5.6.2.4" evidence="3"/>
<organism evidence="5 6">
    <name type="scientific">Phytophthora fragariaefolia</name>
    <dbReference type="NCBI Taxonomy" id="1490495"/>
    <lineage>
        <taxon>Eukaryota</taxon>
        <taxon>Sar</taxon>
        <taxon>Stramenopiles</taxon>
        <taxon>Oomycota</taxon>
        <taxon>Peronosporomycetes</taxon>
        <taxon>Peronosporales</taxon>
        <taxon>Peronosporaceae</taxon>
        <taxon>Phytophthora</taxon>
    </lineage>
</organism>
<dbReference type="EMBL" id="BSXT01001905">
    <property type="protein sequence ID" value="GMF46022.1"/>
    <property type="molecule type" value="Genomic_DNA"/>
</dbReference>
<evidence type="ECO:0000259" key="4">
    <source>
        <dbReference type="PROSITE" id="PS51194"/>
    </source>
</evidence>
<reference evidence="5" key="1">
    <citation type="submission" date="2023-04" db="EMBL/GenBank/DDBJ databases">
        <title>Phytophthora fragariaefolia NBRC 109709.</title>
        <authorList>
            <person name="Ichikawa N."/>
            <person name="Sato H."/>
            <person name="Tonouchi N."/>
        </authorList>
    </citation>
    <scope>NUCLEOTIDE SEQUENCE</scope>
    <source>
        <strain evidence="5">NBRC 109709</strain>
    </source>
</reference>
<dbReference type="PANTHER" id="PTHR13710">
    <property type="entry name" value="DNA HELICASE RECQ FAMILY MEMBER"/>
    <property type="match status" value="1"/>
</dbReference>
<dbReference type="Gene3D" id="3.40.50.300">
    <property type="entry name" value="P-loop containing nucleotide triphosphate hydrolases"/>
    <property type="match status" value="1"/>
</dbReference>
<proteinExistence type="inferred from homology"/>
<feature type="domain" description="Helicase C-terminal" evidence="4">
    <location>
        <begin position="68"/>
        <end position="191"/>
    </location>
</feature>
<dbReference type="SUPFAM" id="SSF52540">
    <property type="entry name" value="P-loop containing nucleoside triphosphate hydrolases"/>
    <property type="match status" value="1"/>
</dbReference>
<accession>A0A9W6XVD0</accession>
<dbReference type="SMART" id="SM00490">
    <property type="entry name" value="HELICc"/>
    <property type="match status" value="1"/>
</dbReference>
<dbReference type="InterPro" id="IPR001650">
    <property type="entry name" value="Helicase_C-like"/>
</dbReference>
<sequence length="191" mass="21652">MSSVYLLSSDSVQKTLLTATLPPTWEKVLMVTFGFPFATVRPPTVRPRTRYEVLEVPSAADMLKQCLKIAKTFLEHPDKGIIFALTRPKVEEVAAYLIRHTGKKIARYHSGMSTDERTENFELWKSESCSYIVATCGLGQVVDYPRVRTVIHFGPAHSLTYYAQETGRSGRDGKQAKCITIYCEPYFQQFT</sequence>
<evidence type="ECO:0000256" key="2">
    <source>
        <dbReference type="ARBA" id="ARBA00034617"/>
    </source>
</evidence>
<dbReference type="Pfam" id="PF00271">
    <property type="entry name" value="Helicase_C"/>
    <property type="match status" value="1"/>
</dbReference>